<reference evidence="1 2" key="1">
    <citation type="submission" date="2010-11" db="EMBL/GenBank/DDBJ databases">
        <authorList>
            <person name="Durkin A.S."/>
            <person name="Madupu R."/>
            <person name="Torralba M."/>
            <person name="Gillis M."/>
            <person name="Methe B."/>
            <person name="Sutton G."/>
            <person name="Nelson K.E."/>
        </authorList>
    </citation>
    <scope>NUCLEOTIDE SEQUENCE [LARGE SCALE GENOMIC DNA]</scope>
    <source>
        <strain evidence="1 2">UPII 345-E</strain>
    </source>
</reference>
<comment type="caution">
    <text evidence="1">The sequence shown here is derived from an EMBL/GenBank/DDBJ whole genome shotgun (WGS) entry which is preliminary data.</text>
</comment>
<dbReference type="AlphaFoldDB" id="E4L8B5"/>
<dbReference type="InterPro" id="IPR006448">
    <property type="entry name" value="Phage_term_ssu_P27"/>
</dbReference>
<dbReference type="eggNOG" id="COG3747">
    <property type="taxonomic scope" value="Bacteria"/>
</dbReference>
<dbReference type="OrthoDB" id="1751165at2"/>
<evidence type="ECO:0000313" key="1">
    <source>
        <dbReference type="EMBL" id="EFR42947.1"/>
    </source>
</evidence>
<dbReference type="Pfam" id="PF05119">
    <property type="entry name" value="Terminase_4"/>
    <property type="match status" value="1"/>
</dbReference>
<proteinExistence type="predicted"/>
<accession>E4L8B5</accession>
<organism evidence="1 2">
    <name type="scientific">Dialister micraerophilus UPII 345-E</name>
    <dbReference type="NCBI Taxonomy" id="910314"/>
    <lineage>
        <taxon>Bacteria</taxon>
        <taxon>Bacillati</taxon>
        <taxon>Bacillota</taxon>
        <taxon>Negativicutes</taxon>
        <taxon>Veillonellales</taxon>
        <taxon>Veillonellaceae</taxon>
        <taxon>Dialister</taxon>
    </lineage>
</organism>
<evidence type="ECO:0000313" key="2">
    <source>
        <dbReference type="Proteomes" id="UP000004594"/>
    </source>
</evidence>
<sequence length="156" mass="17742">MPTPKKSIQFHAKHYTKAEKAAREKRENELKVGRDELIAPDFLNAKAKAEFNRIVGETEKAGILDNLDLGILAMYANAYVHYVEGAKKINEMGDVLETSQGYRMNPYITTNERYVSQILKCSAKLGLATTDRLKLVVPEKKQEKEENKFIRLLKNG</sequence>
<dbReference type="EMBL" id="AENT01000012">
    <property type="protein sequence ID" value="EFR42947.1"/>
    <property type="molecule type" value="Genomic_DNA"/>
</dbReference>
<protein>
    <submittedName>
        <fullName evidence="1">Phage terminase, small subunit, P27 family</fullName>
    </submittedName>
</protein>
<dbReference type="RefSeq" id="WP_007554354.1">
    <property type="nucleotide sequence ID" value="NZ_AENT01000012.1"/>
</dbReference>
<dbReference type="Proteomes" id="UP000004594">
    <property type="component" value="Unassembled WGS sequence"/>
</dbReference>
<gene>
    <name evidence="1" type="ORF">HMPREF9220_1098</name>
</gene>
<name>E4L8B5_9FIRM</name>
<dbReference type="NCBIfam" id="TIGR01558">
    <property type="entry name" value="sm_term_P27"/>
    <property type="match status" value="1"/>
</dbReference>